<dbReference type="GO" id="GO:0043565">
    <property type="term" value="F:sequence-specific DNA binding"/>
    <property type="evidence" value="ECO:0007669"/>
    <property type="project" value="InterPro"/>
</dbReference>
<keyword evidence="1" id="KW-0805">Transcription regulation</keyword>
<comment type="caution">
    <text evidence="5">The sequence shown here is derived from an EMBL/GenBank/DDBJ whole genome shotgun (WGS) entry which is preliminary data.</text>
</comment>
<evidence type="ECO:0000259" key="4">
    <source>
        <dbReference type="PROSITE" id="PS01124"/>
    </source>
</evidence>
<gene>
    <name evidence="5" type="ORF">I5677_01480</name>
</gene>
<evidence type="ECO:0000256" key="3">
    <source>
        <dbReference type="ARBA" id="ARBA00023163"/>
    </source>
</evidence>
<dbReference type="GO" id="GO:0003700">
    <property type="term" value="F:DNA-binding transcription factor activity"/>
    <property type="evidence" value="ECO:0007669"/>
    <property type="project" value="InterPro"/>
</dbReference>
<evidence type="ECO:0000313" key="6">
    <source>
        <dbReference type="Proteomes" id="UP000623269"/>
    </source>
</evidence>
<dbReference type="PANTHER" id="PTHR43280:SF2">
    <property type="entry name" value="HTH-TYPE TRANSCRIPTIONAL REGULATOR EXSA"/>
    <property type="match status" value="1"/>
</dbReference>
<organism evidence="5 6">
    <name type="scientific">Mobilitalea sibirica</name>
    <dbReference type="NCBI Taxonomy" id="1462919"/>
    <lineage>
        <taxon>Bacteria</taxon>
        <taxon>Bacillati</taxon>
        <taxon>Bacillota</taxon>
        <taxon>Clostridia</taxon>
        <taxon>Lachnospirales</taxon>
        <taxon>Lachnospiraceae</taxon>
        <taxon>Mobilitalea</taxon>
    </lineage>
</organism>
<keyword evidence="3" id="KW-0804">Transcription</keyword>
<dbReference type="Pfam" id="PF12833">
    <property type="entry name" value="HTH_18"/>
    <property type="match status" value="1"/>
</dbReference>
<dbReference type="Proteomes" id="UP000623269">
    <property type="component" value="Unassembled WGS sequence"/>
</dbReference>
<dbReference type="SUPFAM" id="SSF51215">
    <property type="entry name" value="Regulatory protein AraC"/>
    <property type="match status" value="1"/>
</dbReference>
<dbReference type="InterPro" id="IPR018060">
    <property type="entry name" value="HTH_AraC"/>
</dbReference>
<dbReference type="AlphaFoldDB" id="A0A8J7KRR7"/>
<proteinExistence type="predicted"/>
<sequence>MEFIIRPEETITKNRPLVLYHCGHEQCLPSHSFGPAIRPHYLIHYIRHGKGSYTVNDKTYLLKAGEGFLIYPGETTIYTADTQDPWEYCWIGFDGYDVRAILQSCGLTPSNHIFADQSNGLLWNDFLSLIRLSIERKGNELTLLSQLYLCFSHMFIHSPNSSKILNKALIEKALNYIHNNYTYHIKITDIANYLHIDRTYLYKLFMSLIGTSPQQYLINYRISVSQKMLIETNLSVTEISYSCGFRDTSAFNKHFKKLMHTTPLLYKKHNQHPKNG</sequence>
<dbReference type="PANTHER" id="PTHR43280">
    <property type="entry name" value="ARAC-FAMILY TRANSCRIPTIONAL REGULATOR"/>
    <property type="match status" value="1"/>
</dbReference>
<reference evidence="5" key="1">
    <citation type="submission" date="2020-12" db="EMBL/GenBank/DDBJ databases">
        <title>M. sibirica DSM 26468T genome.</title>
        <authorList>
            <person name="Thieme N."/>
            <person name="Rettenmaier R."/>
            <person name="Zverlov V."/>
            <person name="Liebl W."/>
        </authorList>
    </citation>
    <scope>NUCLEOTIDE SEQUENCE</scope>
    <source>
        <strain evidence="5">DSM 26468</strain>
    </source>
</reference>
<name>A0A8J7KRR7_9FIRM</name>
<dbReference type="InterPro" id="IPR037923">
    <property type="entry name" value="HTH-like"/>
</dbReference>
<dbReference type="Pfam" id="PF02311">
    <property type="entry name" value="AraC_binding"/>
    <property type="match status" value="1"/>
</dbReference>
<dbReference type="Gene3D" id="2.60.120.280">
    <property type="entry name" value="Regulatory protein AraC"/>
    <property type="match status" value="1"/>
</dbReference>
<feature type="domain" description="HTH araC/xylS-type" evidence="4">
    <location>
        <begin position="171"/>
        <end position="269"/>
    </location>
</feature>
<dbReference type="EMBL" id="JAEAGR010000001">
    <property type="protein sequence ID" value="MBH1939561.1"/>
    <property type="molecule type" value="Genomic_DNA"/>
</dbReference>
<dbReference type="RefSeq" id="WP_197659776.1">
    <property type="nucleotide sequence ID" value="NZ_JAEAGR010000001.1"/>
</dbReference>
<evidence type="ECO:0000313" key="5">
    <source>
        <dbReference type="EMBL" id="MBH1939561.1"/>
    </source>
</evidence>
<dbReference type="InterPro" id="IPR003313">
    <property type="entry name" value="AraC-bd"/>
</dbReference>
<dbReference type="InterPro" id="IPR009057">
    <property type="entry name" value="Homeodomain-like_sf"/>
</dbReference>
<evidence type="ECO:0000256" key="2">
    <source>
        <dbReference type="ARBA" id="ARBA00023125"/>
    </source>
</evidence>
<dbReference type="Gene3D" id="1.10.10.60">
    <property type="entry name" value="Homeodomain-like"/>
    <property type="match status" value="2"/>
</dbReference>
<dbReference type="SUPFAM" id="SSF46689">
    <property type="entry name" value="Homeodomain-like"/>
    <property type="match status" value="2"/>
</dbReference>
<dbReference type="PROSITE" id="PS01124">
    <property type="entry name" value="HTH_ARAC_FAMILY_2"/>
    <property type="match status" value="1"/>
</dbReference>
<keyword evidence="6" id="KW-1185">Reference proteome</keyword>
<accession>A0A8J7KRR7</accession>
<keyword evidence="2" id="KW-0238">DNA-binding</keyword>
<dbReference type="SMART" id="SM00342">
    <property type="entry name" value="HTH_ARAC"/>
    <property type="match status" value="1"/>
</dbReference>
<protein>
    <submittedName>
        <fullName evidence="5">AraC family transcriptional regulator</fullName>
    </submittedName>
</protein>
<dbReference type="CDD" id="cd06986">
    <property type="entry name" value="cupin_MmsR-like_N"/>
    <property type="match status" value="1"/>
</dbReference>
<evidence type="ECO:0000256" key="1">
    <source>
        <dbReference type="ARBA" id="ARBA00023015"/>
    </source>
</evidence>